<reference evidence="1" key="1">
    <citation type="journal article" date="2015" name="Nature">
        <title>Complex archaea that bridge the gap between prokaryotes and eukaryotes.</title>
        <authorList>
            <person name="Spang A."/>
            <person name="Saw J.H."/>
            <person name="Jorgensen S.L."/>
            <person name="Zaremba-Niedzwiedzka K."/>
            <person name="Martijn J."/>
            <person name="Lind A.E."/>
            <person name="van Eijk R."/>
            <person name="Schleper C."/>
            <person name="Guy L."/>
            <person name="Ettema T.J."/>
        </authorList>
    </citation>
    <scope>NUCLEOTIDE SEQUENCE</scope>
</reference>
<organism evidence="1">
    <name type="scientific">marine sediment metagenome</name>
    <dbReference type="NCBI Taxonomy" id="412755"/>
    <lineage>
        <taxon>unclassified sequences</taxon>
        <taxon>metagenomes</taxon>
        <taxon>ecological metagenomes</taxon>
    </lineage>
</organism>
<dbReference type="AlphaFoldDB" id="A0A0F9M700"/>
<gene>
    <name evidence="1" type="ORF">LCGC14_1109790</name>
</gene>
<dbReference type="EMBL" id="LAZR01005057">
    <property type="protein sequence ID" value="KKN03225.1"/>
    <property type="molecule type" value="Genomic_DNA"/>
</dbReference>
<name>A0A0F9M700_9ZZZZ</name>
<protein>
    <submittedName>
        <fullName evidence="1">Uncharacterized protein</fullName>
    </submittedName>
</protein>
<comment type="caution">
    <text evidence="1">The sequence shown here is derived from an EMBL/GenBank/DDBJ whole genome shotgun (WGS) entry which is preliminary data.</text>
</comment>
<proteinExistence type="predicted"/>
<sequence>MSEQALDNCYGTNLCVYCHEAGLAVEGVFFSEIVVNADGDEGGWLCESCAGPDDLPPEGQPEGEGP</sequence>
<accession>A0A0F9M700</accession>
<evidence type="ECO:0000313" key="1">
    <source>
        <dbReference type="EMBL" id="KKN03225.1"/>
    </source>
</evidence>